<dbReference type="Proteomes" id="UP000249789">
    <property type="component" value="Unassembled WGS sequence"/>
</dbReference>
<evidence type="ECO:0000259" key="1">
    <source>
        <dbReference type="Pfam" id="PF13521"/>
    </source>
</evidence>
<proteinExistence type="predicted"/>
<dbReference type="InterPro" id="IPR038727">
    <property type="entry name" value="NadR/Ttd14_AAA_dom"/>
</dbReference>
<dbReference type="RefSeq" id="XP_040798539.1">
    <property type="nucleotide sequence ID" value="XM_040948813.1"/>
</dbReference>
<gene>
    <name evidence="2" type="ORF">BO72DRAFT_498953</name>
</gene>
<dbReference type="GeneID" id="63866146"/>
<keyword evidence="3" id="KW-1185">Reference proteome</keyword>
<evidence type="ECO:0000313" key="2">
    <source>
        <dbReference type="EMBL" id="RAK74529.1"/>
    </source>
</evidence>
<protein>
    <recommendedName>
        <fullName evidence="1">NadR/Ttd14 AAA domain-containing protein</fullName>
    </recommendedName>
</protein>
<evidence type="ECO:0000313" key="3">
    <source>
        <dbReference type="Proteomes" id="UP000249789"/>
    </source>
</evidence>
<dbReference type="AlphaFoldDB" id="A0A8G1RJR1"/>
<dbReference type="OrthoDB" id="6118920at2759"/>
<feature type="domain" description="NadR/Ttd14 AAA" evidence="1">
    <location>
        <begin position="10"/>
        <end position="191"/>
    </location>
</feature>
<dbReference type="InterPro" id="IPR027417">
    <property type="entry name" value="P-loop_NTPase"/>
</dbReference>
<reference evidence="2 3" key="1">
    <citation type="submission" date="2018-02" db="EMBL/GenBank/DDBJ databases">
        <title>The genomes of Aspergillus section Nigri reveals drivers in fungal speciation.</title>
        <authorList>
            <consortium name="DOE Joint Genome Institute"/>
            <person name="Vesth T.C."/>
            <person name="Nybo J."/>
            <person name="Theobald S."/>
            <person name="Brandl J."/>
            <person name="Frisvad J.C."/>
            <person name="Nielsen K.F."/>
            <person name="Lyhne E.K."/>
            <person name="Kogle M.E."/>
            <person name="Kuo A."/>
            <person name="Riley R."/>
            <person name="Clum A."/>
            <person name="Nolan M."/>
            <person name="Lipzen A."/>
            <person name="Salamov A."/>
            <person name="Henrissat B."/>
            <person name="Wiebenga A."/>
            <person name="De vries R.P."/>
            <person name="Grigoriev I.V."/>
            <person name="Mortensen U.H."/>
            <person name="Andersen M.R."/>
            <person name="Baker S.E."/>
        </authorList>
    </citation>
    <scope>NUCLEOTIDE SEQUENCE [LARGE SCALE GENOMIC DNA]</scope>
    <source>
        <strain evidence="2 3">CBS 313.89</strain>
    </source>
</reference>
<dbReference type="VEuPathDB" id="FungiDB:BO72DRAFT_498953"/>
<dbReference type="EMBL" id="KZ824667">
    <property type="protein sequence ID" value="RAK74529.1"/>
    <property type="molecule type" value="Genomic_DNA"/>
</dbReference>
<dbReference type="Pfam" id="PF13521">
    <property type="entry name" value="AAA_28"/>
    <property type="match status" value="1"/>
</dbReference>
<dbReference type="Gene3D" id="3.40.50.300">
    <property type="entry name" value="P-loop containing nucleotide triphosphate hydrolases"/>
    <property type="match status" value="1"/>
</dbReference>
<sequence length="216" mass="23767">MSTQNQPPNIYLVGAHCTGKTTLVEGLRTHLSASLVAELCGENAGSPAIIDELVQNIMRTDGFTASDVRNPTAGLELQKRTIIAQHQVEEKLEGKWFISDRSGIDPVVYAEVFLGRPAAEELTKLKEWCVLREKMKKACVIVCEPQNASWLSSDHVRVACNDVEERRSIAGAFRTALQSHGIPYVTIPAGVEDLGQRVQFVEGLFRSSAKLGMFRS</sequence>
<name>A0A8G1RJR1_9EURO</name>
<accession>A0A8G1RJR1</accession>
<organism evidence="2 3">
    <name type="scientific">Aspergillus fijiensis CBS 313.89</name>
    <dbReference type="NCBI Taxonomy" id="1448319"/>
    <lineage>
        <taxon>Eukaryota</taxon>
        <taxon>Fungi</taxon>
        <taxon>Dikarya</taxon>
        <taxon>Ascomycota</taxon>
        <taxon>Pezizomycotina</taxon>
        <taxon>Eurotiomycetes</taxon>
        <taxon>Eurotiomycetidae</taxon>
        <taxon>Eurotiales</taxon>
        <taxon>Aspergillaceae</taxon>
        <taxon>Aspergillus</taxon>
    </lineage>
</organism>
<dbReference type="SUPFAM" id="SSF52540">
    <property type="entry name" value="P-loop containing nucleoside triphosphate hydrolases"/>
    <property type="match status" value="1"/>
</dbReference>